<feature type="transmembrane region" description="Helical" evidence="1">
    <location>
        <begin position="12"/>
        <end position="32"/>
    </location>
</feature>
<dbReference type="EMBL" id="GGFL01014799">
    <property type="protein sequence ID" value="MBW78977.1"/>
    <property type="molecule type" value="Transcribed_RNA"/>
</dbReference>
<reference evidence="2" key="1">
    <citation type="submission" date="2018-01" db="EMBL/GenBank/DDBJ databases">
        <title>An insight into the sialome of Amazonian anophelines.</title>
        <authorList>
            <person name="Ribeiro J.M."/>
            <person name="Scarpassa V."/>
            <person name="Calvo E."/>
        </authorList>
    </citation>
    <scope>NUCLEOTIDE SEQUENCE</scope>
</reference>
<keyword evidence="1" id="KW-0812">Transmembrane</keyword>
<sequence length="104" mass="11050">MTSWIILSSSSLLMAATPSVLPLVTIVPLLALTGNIARTLPMPESRLSLLIALSSVPPPMPPVSWRKSICKALAPAHLSASERFSRNSRIGARCLLSVVEISCS</sequence>
<evidence type="ECO:0000256" key="1">
    <source>
        <dbReference type="SAM" id="Phobius"/>
    </source>
</evidence>
<name>A0A2M4DN47_ANODA</name>
<keyword evidence="1" id="KW-1133">Transmembrane helix</keyword>
<protein>
    <submittedName>
        <fullName evidence="2">Uncharacterized protein</fullName>
    </submittedName>
</protein>
<organism evidence="2">
    <name type="scientific">Anopheles darlingi</name>
    <name type="common">Mosquito</name>
    <dbReference type="NCBI Taxonomy" id="43151"/>
    <lineage>
        <taxon>Eukaryota</taxon>
        <taxon>Metazoa</taxon>
        <taxon>Ecdysozoa</taxon>
        <taxon>Arthropoda</taxon>
        <taxon>Hexapoda</taxon>
        <taxon>Insecta</taxon>
        <taxon>Pterygota</taxon>
        <taxon>Neoptera</taxon>
        <taxon>Endopterygota</taxon>
        <taxon>Diptera</taxon>
        <taxon>Nematocera</taxon>
        <taxon>Culicoidea</taxon>
        <taxon>Culicidae</taxon>
        <taxon>Anophelinae</taxon>
        <taxon>Anopheles</taxon>
    </lineage>
</organism>
<keyword evidence="1" id="KW-0472">Membrane</keyword>
<evidence type="ECO:0000313" key="2">
    <source>
        <dbReference type="EMBL" id="MBW78977.1"/>
    </source>
</evidence>
<proteinExistence type="predicted"/>
<accession>A0A2M4DN47</accession>
<dbReference type="AlphaFoldDB" id="A0A2M4DN47"/>